<evidence type="ECO:0000313" key="2">
    <source>
        <dbReference type="Proteomes" id="UP001186974"/>
    </source>
</evidence>
<evidence type="ECO:0000313" key="1">
    <source>
        <dbReference type="EMBL" id="KAK3060352.1"/>
    </source>
</evidence>
<gene>
    <name evidence="1" type="ORF">LTS18_008737</name>
</gene>
<proteinExistence type="predicted"/>
<keyword evidence="2" id="KW-1185">Reference proteome</keyword>
<sequence>MLRHPRCLATKLCYDRDYMIDIVAKDSPYTAKIIEANQIYADKWFTRLVDPYQYELSARSEAYWKKYSGSLSRAKTWIESPTPSMTGLSQ</sequence>
<accession>A0ACC3D1T9</accession>
<reference evidence="1" key="1">
    <citation type="submission" date="2024-09" db="EMBL/GenBank/DDBJ databases">
        <title>Black Yeasts Isolated from many extreme environments.</title>
        <authorList>
            <person name="Coleine C."/>
            <person name="Stajich J.E."/>
            <person name="Selbmann L."/>
        </authorList>
    </citation>
    <scope>NUCLEOTIDE SEQUENCE</scope>
    <source>
        <strain evidence="1">CCFEE 5737</strain>
    </source>
</reference>
<name>A0ACC3D1T9_9PEZI</name>
<comment type="caution">
    <text evidence="1">The sequence shown here is derived from an EMBL/GenBank/DDBJ whole genome shotgun (WGS) entry which is preliminary data.</text>
</comment>
<dbReference type="Proteomes" id="UP001186974">
    <property type="component" value="Unassembled WGS sequence"/>
</dbReference>
<protein>
    <submittedName>
        <fullName evidence="1">Uncharacterized protein</fullName>
    </submittedName>
</protein>
<feature type="non-terminal residue" evidence="1">
    <location>
        <position position="90"/>
    </location>
</feature>
<dbReference type="EMBL" id="JAWDJW010008640">
    <property type="protein sequence ID" value="KAK3060352.1"/>
    <property type="molecule type" value="Genomic_DNA"/>
</dbReference>
<organism evidence="1 2">
    <name type="scientific">Coniosporium uncinatum</name>
    <dbReference type="NCBI Taxonomy" id="93489"/>
    <lineage>
        <taxon>Eukaryota</taxon>
        <taxon>Fungi</taxon>
        <taxon>Dikarya</taxon>
        <taxon>Ascomycota</taxon>
        <taxon>Pezizomycotina</taxon>
        <taxon>Dothideomycetes</taxon>
        <taxon>Dothideomycetes incertae sedis</taxon>
        <taxon>Coniosporium</taxon>
    </lineage>
</organism>